<dbReference type="OrthoDB" id="9787731at2"/>
<evidence type="ECO:0000259" key="4">
    <source>
        <dbReference type="SMART" id="SM00738"/>
    </source>
</evidence>
<dbReference type="PANTHER" id="PTHR30265:SF7">
    <property type="entry name" value="TRANSCRIPTION ANTITERMINATION PROTEIN RFAH"/>
    <property type="match status" value="1"/>
</dbReference>
<dbReference type="GO" id="GO:0006354">
    <property type="term" value="P:DNA-templated transcription elongation"/>
    <property type="evidence" value="ECO:0007669"/>
    <property type="project" value="InterPro"/>
</dbReference>
<sequence length="188" mass="21370">MHKGERRLEVLFMLSLRSKNLTLASWYLLLCKPNQNHIAFRNLRRQGVDLFMPRHMAERRWRGRVITEARPVFAGYIFFSTDPARPNWHKIGSTPGVAQLVGFGSGGPAEVPAEIVTGLMQRCDAEGFLQQEQDLNPGDQIRITKGPLRDFVTTVDMIDPERRIHVLLDLLGRKTKVVLEPSQVTQGL</sequence>
<evidence type="ECO:0000256" key="2">
    <source>
        <dbReference type="ARBA" id="ARBA00023015"/>
    </source>
</evidence>
<accession>A0A4R5EHD5</accession>
<dbReference type="Gene3D" id="3.30.70.940">
    <property type="entry name" value="NusG, N-terminal domain"/>
    <property type="match status" value="1"/>
</dbReference>
<dbReference type="InterPro" id="IPR036735">
    <property type="entry name" value="NGN_dom_sf"/>
</dbReference>
<dbReference type="SUPFAM" id="SSF50104">
    <property type="entry name" value="Translation proteins SH3-like domain"/>
    <property type="match status" value="1"/>
</dbReference>
<dbReference type="Proteomes" id="UP000294662">
    <property type="component" value="Unassembled WGS sequence"/>
</dbReference>
<evidence type="ECO:0000256" key="1">
    <source>
        <dbReference type="ARBA" id="ARBA00022814"/>
    </source>
</evidence>
<protein>
    <submittedName>
        <fullName evidence="5">Transcriptional activator RfaH</fullName>
    </submittedName>
</protein>
<dbReference type="GO" id="GO:0031564">
    <property type="term" value="P:transcription antitermination"/>
    <property type="evidence" value="ECO:0007669"/>
    <property type="project" value="UniProtKB-KW"/>
</dbReference>
<dbReference type="GO" id="GO:0005829">
    <property type="term" value="C:cytosol"/>
    <property type="evidence" value="ECO:0007669"/>
    <property type="project" value="TreeGrafter"/>
</dbReference>
<dbReference type="RefSeq" id="WP_132831526.1">
    <property type="nucleotide sequence ID" value="NZ_SMFP01000028.1"/>
</dbReference>
<dbReference type="InterPro" id="IPR006645">
    <property type="entry name" value="NGN-like_dom"/>
</dbReference>
<dbReference type="EMBL" id="SMFP01000028">
    <property type="protein sequence ID" value="TDE33707.1"/>
    <property type="molecule type" value="Genomic_DNA"/>
</dbReference>
<keyword evidence="6" id="KW-1185">Reference proteome</keyword>
<feature type="domain" description="NusG-like N-terminal" evidence="4">
    <location>
        <begin position="23"/>
        <end position="123"/>
    </location>
</feature>
<dbReference type="AlphaFoldDB" id="A0A4R5EHD5"/>
<organism evidence="5 6">
    <name type="scientific">Antarcticimicrobium sediminis</name>
    <dbReference type="NCBI Taxonomy" id="2546227"/>
    <lineage>
        <taxon>Bacteria</taxon>
        <taxon>Pseudomonadati</taxon>
        <taxon>Pseudomonadota</taxon>
        <taxon>Alphaproteobacteria</taxon>
        <taxon>Rhodobacterales</taxon>
        <taxon>Paracoccaceae</taxon>
        <taxon>Antarcticimicrobium</taxon>
    </lineage>
</organism>
<keyword evidence="3" id="KW-0804">Transcription</keyword>
<dbReference type="CDD" id="cd06091">
    <property type="entry name" value="KOW_NusG"/>
    <property type="match status" value="1"/>
</dbReference>
<dbReference type="InterPro" id="IPR008991">
    <property type="entry name" value="Translation_prot_SH3-like_sf"/>
</dbReference>
<evidence type="ECO:0000313" key="6">
    <source>
        <dbReference type="Proteomes" id="UP000294662"/>
    </source>
</evidence>
<dbReference type="SUPFAM" id="SSF82679">
    <property type="entry name" value="N-utilization substance G protein NusG, N-terminal domain"/>
    <property type="match status" value="1"/>
</dbReference>
<keyword evidence="2" id="KW-0805">Transcription regulation</keyword>
<evidence type="ECO:0000313" key="5">
    <source>
        <dbReference type="EMBL" id="TDE33707.1"/>
    </source>
</evidence>
<gene>
    <name evidence="5" type="ORF">E1B25_20930</name>
</gene>
<reference evidence="5 6" key="1">
    <citation type="submission" date="2019-03" db="EMBL/GenBank/DDBJ databases">
        <authorList>
            <person name="Zhang S."/>
        </authorList>
    </citation>
    <scope>NUCLEOTIDE SEQUENCE [LARGE SCALE GENOMIC DNA]</scope>
    <source>
        <strain evidence="5 6">S4J41</strain>
    </source>
</reference>
<dbReference type="InterPro" id="IPR043425">
    <property type="entry name" value="NusG-like"/>
</dbReference>
<name>A0A4R5EHD5_9RHOB</name>
<dbReference type="SMART" id="SM00738">
    <property type="entry name" value="NGN"/>
    <property type="match status" value="1"/>
</dbReference>
<keyword evidence="1" id="KW-0889">Transcription antitermination</keyword>
<dbReference type="PANTHER" id="PTHR30265">
    <property type="entry name" value="RHO-INTERACTING TRANSCRIPTION TERMINATION FACTOR NUSG"/>
    <property type="match status" value="1"/>
</dbReference>
<comment type="caution">
    <text evidence="5">The sequence shown here is derived from an EMBL/GenBank/DDBJ whole genome shotgun (WGS) entry which is preliminary data.</text>
</comment>
<evidence type="ECO:0000256" key="3">
    <source>
        <dbReference type="ARBA" id="ARBA00023163"/>
    </source>
</evidence>
<proteinExistence type="predicted"/>
<dbReference type="Pfam" id="PF02357">
    <property type="entry name" value="NusG"/>
    <property type="match status" value="1"/>
</dbReference>